<keyword evidence="1" id="KW-0378">Hydrolase</keyword>
<gene>
    <name evidence="4" type="ORF">AUC69_11300</name>
</gene>
<keyword evidence="1" id="KW-0645">Protease</keyword>
<organism evidence="4 5">
    <name type="scientific">Methyloceanibacter superfactus</name>
    <dbReference type="NCBI Taxonomy" id="1774969"/>
    <lineage>
        <taxon>Bacteria</taxon>
        <taxon>Pseudomonadati</taxon>
        <taxon>Pseudomonadota</taxon>
        <taxon>Alphaproteobacteria</taxon>
        <taxon>Hyphomicrobiales</taxon>
        <taxon>Hyphomicrobiaceae</taxon>
        <taxon>Methyloceanibacter</taxon>
    </lineage>
</organism>
<reference evidence="4 5" key="1">
    <citation type="journal article" date="2016" name="Environ. Microbiol.">
        <title>New Methyloceanibacter diversity from North Sea sediments includes methanotroph containing solely the soluble methane monooxygenase.</title>
        <authorList>
            <person name="Vekeman B."/>
            <person name="Kerckhof F.M."/>
            <person name="Cremers G."/>
            <person name="de Vos P."/>
            <person name="Vandamme P."/>
            <person name="Boon N."/>
            <person name="Op den Camp H.J."/>
            <person name="Heylen K."/>
        </authorList>
    </citation>
    <scope>NUCLEOTIDE SEQUENCE [LARGE SCALE GENOMIC DNA]</scope>
    <source>
        <strain evidence="4 5">R-67175</strain>
    </source>
</reference>
<comment type="cofactor">
    <cofactor evidence="2">
        <name>Zn(2+)</name>
        <dbReference type="ChEBI" id="CHEBI:29105"/>
    </cofactor>
    <text evidence="2">Binds 1 zinc ion per subunit.</text>
</comment>
<keyword evidence="1 2" id="KW-0479">Metal-binding</keyword>
<keyword evidence="1" id="KW-0482">Metalloprotease</keyword>
<dbReference type="EC" id="3.4.17.19" evidence="1"/>
<keyword evidence="5" id="KW-1185">Reference proteome</keyword>
<comment type="similarity">
    <text evidence="1">Belongs to the peptidase M32 family.</text>
</comment>
<evidence type="ECO:0000256" key="1">
    <source>
        <dbReference type="PIRNR" id="PIRNR006615"/>
    </source>
</evidence>
<dbReference type="CDD" id="cd06460">
    <property type="entry name" value="M32_Taq"/>
    <property type="match status" value="1"/>
</dbReference>
<dbReference type="OrthoDB" id="9772308at2"/>
<dbReference type="PANTHER" id="PTHR34217">
    <property type="entry name" value="METAL-DEPENDENT CARBOXYPEPTIDASE"/>
    <property type="match status" value="1"/>
</dbReference>
<dbReference type="PROSITE" id="PS52034">
    <property type="entry name" value="PEPTIDASE_M32"/>
    <property type="match status" value="1"/>
</dbReference>
<dbReference type="STRING" id="1774969.AUC69_11300"/>
<accession>A0A1E3VVX5</accession>
<evidence type="ECO:0000256" key="3">
    <source>
        <dbReference type="PIRSR" id="PIRSR006615-2"/>
    </source>
</evidence>
<comment type="catalytic activity">
    <reaction evidence="1">
        <text>Release of a C-terminal amino acid with broad specificity, except for -Pro.</text>
        <dbReference type="EC" id="3.4.17.19"/>
    </reaction>
</comment>
<keyword evidence="1" id="KW-0121">Carboxypeptidase</keyword>
<dbReference type="PRINTS" id="PR00998">
    <property type="entry name" value="CRBOXYPTASET"/>
</dbReference>
<dbReference type="RefSeq" id="WP_069441770.1">
    <property type="nucleotide sequence ID" value="NZ_LPWF01000025.1"/>
</dbReference>
<keyword evidence="2" id="KW-0862">Zinc</keyword>
<sequence length="496" mass="55097">MTPYAQLEARFAELHQLGHAQAMLYWDEAVMMPPGGGQARGEALAALAALAHRTLTAPEAGALLDARRATPKRLNDWQRANLRAMRRLHIRASAVPEALVHAMQIATTACQQTWRVARAANDWDAVAKPLAEVVALAREEAAALGDTLKLDPYDALLDAYEEGTRADDVALLFEDLKDFLPDFTEKVLRRQSAPLPLEGPFPRENQRKLGEEMMRALGFDFTHGRLDVSHHPFCGGVPDDTRITTRYSEDDFLESLMAVLHETGHALYQQGLPADWRWQPVGDCLGAAVHESQSLFIEMQVSRGRAFMDFAAPHIRQHLDGRQGDAAWTADNLHAHSIQVRRGYIRVDADELTYPLHVILRFELERALISGELAWWTSRKPGTSARAISGFRPPATSRTGCMQDVHWFSGLFGYFPTYTLGALMAAQWYAAAAAAMPGLEAQIAAGDFAPLVGWLRREIHGRGQLKTARALLTEVTGAPLDPRYFKAHLERRYLGG</sequence>
<evidence type="ECO:0000313" key="5">
    <source>
        <dbReference type="Proteomes" id="UP000094472"/>
    </source>
</evidence>
<evidence type="ECO:0000256" key="2">
    <source>
        <dbReference type="PIRSR" id="PIRSR006615-1"/>
    </source>
</evidence>
<dbReference type="GO" id="GO:0004181">
    <property type="term" value="F:metallocarboxypeptidase activity"/>
    <property type="evidence" value="ECO:0007669"/>
    <property type="project" value="UniProtKB-UniRule"/>
</dbReference>
<feature type="active site" description="Proton donor/acceptor" evidence="3">
    <location>
        <position position="262"/>
    </location>
</feature>
<dbReference type="PANTHER" id="PTHR34217:SF1">
    <property type="entry name" value="CARBOXYPEPTIDASE 1"/>
    <property type="match status" value="1"/>
</dbReference>
<comment type="function">
    <text evidence="1">Broad specificity carboxypetidase that releases amino acids sequentially from the C-terminus, including neutral, aromatic, polar and basic residues.</text>
</comment>
<protein>
    <recommendedName>
        <fullName evidence="1">Metal-dependent carboxypeptidase</fullName>
        <ecNumber evidence="1">3.4.17.19</ecNumber>
    </recommendedName>
</protein>
<dbReference type="AlphaFoldDB" id="A0A1E3VVX5"/>
<evidence type="ECO:0000313" key="4">
    <source>
        <dbReference type="EMBL" id="ODR97683.1"/>
    </source>
</evidence>
<feature type="binding site" evidence="2">
    <location>
        <position position="291"/>
    </location>
    <ligand>
        <name>Zn(2+)</name>
        <dbReference type="ChEBI" id="CHEBI:29105"/>
        <note>catalytic</note>
    </ligand>
</feature>
<dbReference type="Proteomes" id="UP000094472">
    <property type="component" value="Unassembled WGS sequence"/>
</dbReference>
<dbReference type="Pfam" id="PF02074">
    <property type="entry name" value="Peptidase_M32"/>
    <property type="match status" value="1"/>
</dbReference>
<feature type="binding site" evidence="2">
    <location>
        <position position="265"/>
    </location>
    <ligand>
        <name>Zn(2+)</name>
        <dbReference type="ChEBI" id="CHEBI:29105"/>
        <note>catalytic</note>
    </ligand>
</feature>
<comment type="caution">
    <text evidence="4">The sequence shown here is derived from an EMBL/GenBank/DDBJ whole genome shotgun (WGS) entry which is preliminary data.</text>
</comment>
<dbReference type="Gene3D" id="1.10.1370.30">
    <property type="match status" value="1"/>
</dbReference>
<dbReference type="PIRSF" id="PIRSF006615">
    <property type="entry name" value="Zn_crbxpep_Taq"/>
    <property type="match status" value="1"/>
</dbReference>
<dbReference type="GO" id="GO:0046872">
    <property type="term" value="F:metal ion binding"/>
    <property type="evidence" value="ECO:0007669"/>
    <property type="project" value="UniProtKB-KW"/>
</dbReference>
<dbReference type="InterPro" id="IPR001333">
    <property type="entry name" value="Peptidase_M32_Taq"/>
</dbReference>
<name>A0A1E3VVX5_9HYPH</name>
<feature type="binding site" evidence="2">
    <location>
        <position position="261"/>
    </location>
    <ligand>
        <name>Zn(2+)</name>
        <dbReference type="ChEBI" id="CHEBI:29105"/>
        <note>catalytic</note>
    </ligand>
</feature>
<proteinExistence type="inferred from homology"/>
<dbReference type="GO" id="GO:0006508">
    <property type="term" value="P:proteolysis"/>
    <property type="evidence" value="ECO:0007669"/>
    <property type="project" value="UniProtKB-UniRule"/>
</dbReference>
<dbReference type="EMBL" id="LPWF01000025">
    <property type="protein sequence ID" value="ODR97683.1"/>
    <property type="molecule type" value="Genomic_DNA"/>
</dbReference>
<dbReference type="SUPFAM" id="SSF55486">
    <property type="entry name" value="Metalloproteases ('zincins'), catalytic domain"/>
    <property type="match status" value="1"/>
</dbReference>